<proteinExistence type="predicted"/>
<reference evidence="3" key="1">
    <citation type="journal article" date="2017" name="Genome Announc.">
        <title>Genome sequences of Cyberlindnera fabianii 65, Pichia kudriavzevii 129, and Saccharomyces cerevisiae 131 isolated from fermented masau fruits in Zimbabwe.</title>
        <authorList>
            <person name="van Rijswijck I.M.H."/>
            <person name="Derks M.F.L."/>
            <person name="Abee T."/>
            <person name="de Ridder D."/>
            <person name="Smid E.J."/>
        </authorList>
    </citation>
    <scope>NUCLEOTIDE SEQUENCE [LARGE SCALE GENOMIC DNA]</scope>
    <source>
        <strain evidence="3">65</strain>
    </source>
</reference>
<dbReference type="AlphaFoldDB" id="A0A1V2LDW4"/>
<accession>A0A1V2LDW4</accession>
<name>A0A1V2LDW4_CYBFA</name>
<evidence type="ECO:0000313" key="2">
    <source>
        <dbReference type="EMBL" id="ONH70062.1"/>
    </source>
</evidence>
<dbReference type="EMBL" id="MPUK01000001">
    <property type="protein sequence ID" value="ONH70062.1"/>
    <property type="molecule type" value="Genomic_DNA"/>
</dbReference>
<gene>
    <name evidence="2" type="ORF">BON22_0706</name>
</gene>
<keyword evidence="3" id="KW-1185">Reference proteome</keyword>
<evidence type="ECO:0000259" key="1">
    <source>
        <dbReference type="Pfam" id="PF18121"/>
    </source>
</evidence>
<dbReference type="InterPro" id="IPR040501">
    <property type="entry name" value="TFA2_Winged_2"/>
</dbReference>
<evidence type="ECO:0000313" key="3">
    <source>
        <dbReference type="Proteomes" id="UP000189513"/>
    </source>
</evidence>
<organism evidence="2 3">
    <name type="scientific">Cyberlindnera fabianii</name>
    <name type="common">Yeast</name>
    <name type="synonym">Hansenula fabianii</name>
    <dbReference type="NCBI Taxonomy" id="36022"/>
    <lineage>
        <taxon>Eukaryota</taxon>
        <taxon>Fungi</taxon>
        <taxon>Dikarya</taxon>
        <taxon>Ascomycota</taxon>
        <taxon>Saccharomycotina</taxon>
        <taxon>Saccharomycetes</taxon>
        <taxon>Phaffomycetales</taxon>
        <taxon>Phaffomycetaceae</taxon>
        <taxon>Cyberlindnera</taxon>
    </lineage>
</organism>
<feature type="domain" description="TFA2 Winged helix" evidence="1">
    <location>
        <begin position="115"/>
        <end position="170"/>
    </location>
</feature>
<sequence length="188" mass="21893">MPFRIEDLPDYPSQYGNRAYPNSGTICTHAFDDLNRETTLAKAVDYLRETEGPVSEMELFTICTKDFDDRHKSNEQVMQMRTHLLLKYPYQVHFEKKFGQEPSCYFYKTAIPQRTSAALFTFLYNHNGKYVDINQLKDGWKGCLESILELAKVKNITVISDETRNEPVLVMYKSVHGEVKDTEESRDL</sequence>
<comment type="caution">
    <text evidence="2">The sequence shown here is derived from an EMBL/GenBank/DDBJ whole genome shotgun (WGS) entry which is preliminary data.</text>
</comment>
<dbReference type="Proteomes" id="UP000189513">
    <property type="component" value="Unassembled WGS sequence"/>
</dbReference>
<dbReference type="Pfam" id="PF18121">
    <property type="entry name" value="TFA2_Winged_2"/>
    <property type="match status" value="1"/>
</dbReference>
<dbReference type="VEuPathDB" id="FungiDB:BON22_0706"/>
<protein>
    <recommendedName>
        <fullName evidence="1">TFA2 Winged helix domain-containing protein</fullName>
    </recommendedName>
</protein>